<evidence type="ECO:0000256" key="1">
    <source>
        <dbReference type="ARBA" id="ARBA00004914"/>
    </source>
</evidence>
<evidence type="ECO:0000256" key="9">
    <source>
        <dbReference type="RuleBase" id="RU365015"/>
    </source>
</evidence>
<dbReference type="Gene3D" id="2.60.120.560">
    <property type="entry name" value="Exo-inulinase, domain 1"/>
    <property type="match status" value="1"/>
</dbReference>
<dbReference type="InterPro" id="IPR013320">
    <property type="entry name" value="ConA-like_dom_sf"/>
</dbReference>
<comment type="subcellular location">
    <subcellularLocation>
        <location evidence="9">Cytoplasm</location>
    </subcellularLocation>
</comment>
<dbReference type="Pfam" id="PF00251">
    <property type="entry name" value="Glyco_hydro_32N"/>
    <property type="match status" value="1"/>
</dbReference>
<organism evidence="12 13">
    <name type="scientific">Turicibacter faecis</name>
    <dbReference type="NCBI Taxonomy" id="2963365"/>
    <lineage>
        <taxon>Bacteria</taxon>
        <taxon>Bacillati</taxon>
        <taxon>Bacillota</taxon>
        <taxon>Erysipelotrichia</taxon>
        <taxon>Erysipelotrichales</taxon>
        <taxon>Turicibacteraceae</taxon>
        <taxon>Turicibacter</taxon>
    </lineage>
</organism>
<dbReference type="PANTHER" id="PTHR43101">
    <property type="entry name" value="BETA-FRUCTOSIDASE"/>
    <property type="match status" value="1"/>
</dbReference>
<evidence type="ECO:0000256" key="8">
    <source>
        <dbReference type="RuleBase" id="RU362110"/>
    </source>
</evidence>
<evidence type="ECO:0000313" key="12">
    <source>
        <dbReference type="EMBL" id="BEH91402.1"/>
    </source>
</evidence>
<dbReference type="RefSeq" id="WP_161830773.1">
    <property type="nucleotide sequence ID" value="NZ_AP028127.1"/>
</dbReference>
<feature type="domain" description="Glycosyl hydrolase family 32 N-terminal" evidence="10">
    <location>
        <begin position="37"/>
        <end position="338"/>
    </location>
</feature>
<evidence type="ECO:0000256" key="2">
    <source>
        <dbReference type="ARBA" id="ARBA00009902"/>
    </source>
</evidence>
<dbReference type="CDD" id="cd18623">
    <property type="entry name" value="GH32_ScrB-like"/>
    <property type="match status" value="1"/>
</dbReference>
<evidence type="ECO:0000256" key="3">
    <source>
        <dbReference type="ARBA" id="ARBA00012758"/>
    </source>
</evidence>
<evidence type="ECO:0000256" key="5">
    <source>
        <dbReference type="ARBA" id="ARBA00022801"/>
    </source>
</evidence>
<dbReference type="NCBIfam" id="TIGR01322">
    <property type="entry name" value="scrB_fam"/>
    <property type="match status" value="1"/>
</dbReference>
<evidence type="ECO:0000256" key="7">
    <source>
        <dbReference type="ARBA" id="ARBA00033367"/>
    </source>
</evidence>
<dbReference type="InterPro" id="IPR018053">
    <property type="entry name" value="Glyco_hydro_32_AS"/>
</dbReference>
<sequence>MEWTTEQRYRRIEEVSKEEYGKLIDQVKHCPYRQMYHIQPVTGLLNDPNGFSYFNGEYHLFYQWFPLGPVHGVKYWYHTVSKDLVHWRNEGIALEPDRPFDSHGVFSGTAIEKDHQLYLMYTGNARDKDWVRYPTQCLAVMNKEGKIMKYEEPVIKNRPYQVTEHFRDPKVFQVGDMYYCLIGAELEGNQGTVVYYQSKDLVEWTYKGEVKTSFKGNGFMWECPDYFTQNGKGVMILSPQGMESQGDLYNNIFQSGYLIGEEIDWQNGVFKHGSFVELDRGFEFYAPQTMQDPSGRRILVGWFGLPGVDCVSDENGWAHCLTIPRELIVEENRLWQRPIKELEQLRKEAHTVTHLLQQESISFEKINGIVYELTAEFTEIEAQVVGIKLRKGDNEETVFYYDLINRKLVLDRSKSGRTCGDEYGTVRKCHFDEKQLKLQIFVDVSSIEIFVNDGLEVFSTRIFTKIESAGIEFFTDGMVQLKTTKWGLNV</sequence>
<dbReference type="InterPro" id="IPR001362">
    <property type="entry name" value="Glyco_hydro_32"/>
</dbReference>
<evidence type="ECO:0000256" key="6">
    <source>
        <dbReference type="ARBA" id="ARBA00023295"/>
    </source>
</evidence>
<dbReference type="SUPFAM" id="SSF75005">
    <property type="entry name" value="Arabinanase/levansucrase/invertase"/>
    <property type="match status" value="1"/>
</dbReference>
<dbReference type="Proteomes" id="UP001432099">
    <property type="component" value="Chromosome"/>
</dbReference>
<gene>
    <name evidence="12" type="ORF">T23_15040</name>
</gene>
<dbReference type="InterPro" id="IPR023296">
    <property type="entry name" value="Glyco_hydro_beta-prop_sf"/>
</dbReference>
<keyword evidence="9" id="KW-0119">Carbohydrate metabolism</keyword>
<dbReference type="Gene3D" id="2.115.10.20">
    <property type="entry name" value="Glycosyl hydrolase domain, family 43"/>
    <property type="match status" value="1"/>
</dbReference>
<accession>A0ABM8IP90</accession>
<dbReference type="SUPFAM" id="SSF49899">
    <property type="entry name" value="Concanavalin A-like lectins/glucanases"/>
    <property type="match status" value="1"/>
</dbReference>
<evidence type="ECO:0000313" key="13">
    <source>
        <dbReference type="Proteomes" id="UP001432099"/>
    </source>
</evidence>
<dbReference type="PROSITE" id="PS00609">
    <property type="entry name" value="GLYCOSYL_HYDROL_F32"/>
    <property type="match status" value="1"/>
</dbReference>
<protein>
    <recommendedName>
        <fullName evidence="4 8">Sucrose-6-phosphate hydrolase</fullName>
        <ecNumber evidence="3 8">3.2.1.26</ecNumber>
    </recommendedName>
    <alternativeName>
        <fullName evidence="7 9">Invertase</fullName>
    </alternativeName>
</protein>
<evidence type="ECO:0000259" key="11">
    <source>
        <dbReference type="Pfam" id="PF08244"/>
    </source>
</evidence>
<dbReference type="SMART" id="SM00640">
    <property type="entry name" value="Glyco_32"/>
    <property type="match status" value="1"/>
</dbReference>
<dbReference type="Pfam" id="PF08244">
    <property type="entry name" value="Glyco_hydro_32C"/>
    <property type="match status" value="1"/>
</dbReference>
<proteinExistence type="inferred from homology"/>
<dbReference type="InterPro" id="IPR006232">
    <property type="entry name" value="Suc6P_hydrolase"/>
</dbReference>
<comment type="function">
    <text evidence="9">Enables the bacterium to metabolize sucrose as a sole carbon source.</text>
</comment>
<keyword evidence="9" id="KW-0963">Cytoplasm</keyword>
<dbReference type="InterPro" id="IPR051214">
    <property type="entry name" value="GH32_Enzymes"/>
</dbReference>
<comment type="similarity">
    <text evidence="2 8">Belongs to the glycosyl hydrolase 32 family.</text>
</comment>
<dbReference type="EC" id="3.2.1.26" evidence="3 8"/>
<keyword evidence="6 8" id="KW-0326">Glycosidase</keyword>
<dbReference type="PANTHER" id="PTHR43101:SF1">
    <property type="entry name" value="BETA-FRUCTOSIDASE"/>
    <property type="match status" value="1"/>
</dbReference>
<keyword evidence="13" id="KW-1185">Reference proteome</keyword>
<comment type="catalytic activity">
    <reaction evidence="8">
        <text>Hydrolysis of terminal non-reducing beta-D-fructofuranoside residues in beta-D-fructofuranosides.</text>
        <dbReference type="EC" id="3.2.1.26"/>
    </reaction>
</comment>
<dbReference type="InterPro" id="IPR013148">
    <property type="entry name" value="Glyco_hydro_32_N"/>
</dbReference>
<feature type="domain" description="Glycosyl hydrolase family 32 C-terminal" evidence="11">
    <location>
        <begin position="341"/>
        <end position="480"/>
    </location>
</feature>
<dbReference type="EMBL" id="AP028127">
    <property type="protein sequence ID" value="BEH91402.1"/>
    <property type="molecule type" value="Genomic_DNA"/>
</dbReference>
<evidence type="ECO:0000259" key="10">
    <source>
        <dbReference type="Pfam" id="PF00251"/>
    </source>
</evidence>
<keyword evidence="5 8" id="KW-0378">Hydrolase</keyword>
<comment type="pathway">
    <text evidence="1 9">Glycan biosynthesis; sucrose metabolism.</text>
</comment>
<dbReference type="InterPro" id="IPR013189">
    <property type="entry name" value="Glyco_hydro_32_C"/>
</dbReference>
<name>A0ABM8IP90_9FIRM</name>
<reference evidence="12" key="1">
    <citation type="journal article" date="2024" name="Int. J. Syst. Evol. Microbiol.">
        <title>Turicibacter faecis sp. nov., isolated from faeces of heart failure mouse model.</title>
        <authorList>
            <person name="Imamura Y."/>
            <person name="Motooka D."/>
            <person name="Nakajima Y."/>
            <person name="Ito S."/>
            <person name="Kitakaze M."/>
            <person name="Iida T."/>
            <person name="Nakamura S."/>
        </authorList>
    </citation>
    <scope>NUCLEOTIDE SEQUENCE</scope>
    <source>
        <strain evidence="12">TC023</strain>
    </source>
</reference>
<evidence type="ECO:0000256" key="4">
    <source>
        <dbReference type="ARBA" id="ARBA00019623"/>
    </source>
</evidence>